<accession>D5EPD3</accession>
<evidence type="ECO:0000313" key="4">
    <source>
        <dbReference type="Proteomes" id="UP000000925"/>
    </source>
</evidence>
<feature type="signal peptide" evidence="1">
    <location>
        <begin position="1"/>
        <end position="19"/>
    </location>
</feature>
<dbReference type="Proteomes" id="UP000000925">
    <property type="component" value="Chromosome"/>
</dbReference>
<keyword evidence="1" id="KW-0732">Signal</keyword>
<sequence length="260" mass="29070">MNAHIVTILLSLVAVTLSAEHGFHSVQTYKSQQLTPFIPGSEYRVHQHDRPQPPRIEAGAHVSQAAPADAEILFDGSTLEQFNPSKWKIVDGNLVAGPGGLQSKKAYGDLQMHLEWRTPDPKLALKKPNNMGNNGLKLMGHYEIQIFDSYTCRIYADGSAGAVYAQTPPAVNVCRKPGEWQTFDIYFTAPVFENEKLVQPGYVTVLHNGVFIHHNTEILGKTAHKKEQVYVPHAARMPFYFAGHGSPVEFRNIWIRDLDE</sequence>
<dbReference type="InterPro" id="IPR010496">
    <property type="entry name" value="AL/BT2_dom"/>
</dbReference>
<dbReference type="EMBL" id="CP001998">
    <property type="protein sequence ID" value="ADE53670.1"/>
    <property type="molecule type" value="Genomic_DNA"/>
</dbReference>
<dbReference type="GO" id="GO:0016787">
    <property type="term" value="F:hydrolase activity"/>
    <property type="evidence" value="ECO:0007669"/>
    <property type="project" value="InterPro"/>
</dbReference>
<reference evidence="3 4" key="1">
    <citation type="journal article" date="2010" name="Stand. Genomic Sci.">
        <title>Complete genome sequence of Coraliomargarita akajimensis type strain (04OKA010-24).</title>
        <authorList>
            <person name="Mavromatis K."/>
            <person name="Abt B."/>
            <person name="Brambilla E."/>
            <person name="Lapidus A."/>
            <person name="Copeland A."/>
            <person name="Deshpande S."/>
            <person name="Nolan M."/>
            <person name="Lucas S."/>
            <person name="Tice H."/>
            <person name="Cheng J.F."/>
            <person name="Han C."/>
            <person name="Detter J.C."/>
            <person name="Woyke T."/>
            <person name="Goodwin L."/>
            <person name="Pitluck S."/>
            <person name="Held B."/>
            <person name="Brettin T."/>
            <person name="Tapia R."/>
            <person name="Ivanova N."/>
            <person name="Mikhailova N."/>
            <person name="Pati A."/>
            <person name="Liolios K."/>
            <person name="Chen A."/>
            <person name="Palaniappan K."/>
            <person name="Land M."/>
            <person name="Hauser L."/>
            <person name="Chang Y.J."/>
            <person name="Jeffries C.D."/>
            <person name="Rohde M."/>
            <person name="Goker M."/>
            <person name="Bristow J."/>
            <person name="Eisen J.A."/>
            <person name="Markowitz V."/>
            <person name="Hugenholtz P."/>
            <person name="Klenk H.P."/>
            <person name="Kyrpides N.C."/>
        </authorList>
    </citation>
    <scope>NUCLEOTIDE SEQUENCE [LARGE SCALE GENOMIC DNA]</scope>
    <source>
        <strain evidence="4">DSM 45221 / IAM 15411 / JCM 23193 / KCTC 12865</strain>
    </source>
</reference>
<dbReference type="KEGG" id="caa:Caka_0645"/>
<dbReference type="OrthoDB" id="176168at2"/>
<organism evidence="3 4">
    <name type="scientific">Coraliomargarita akajimensis (strain DSM 45221 / IAM 15411 / JCM 23193 / KCTC 12865 / 04OKA010-24)</name>
    <dbReference type="NCBI Taxonomy" id="583355"/>
    <lineage>
        <taxon>Bacteria</taxon>
        <taxon>Pseudomonadati</taxon>
        <taxon>Verrucomicrobiota</taxon>
        <taxon>Opitutia</taxon>
        <taxon>Puniceicoccales</taxon>
        <taxon>Coraliomargaritaceae</taxon>
        <taxon>Coraliomargarita</taxon>
    </lineage>
</organism>
<dbReference type="eggNOG" id="COG3291">
    <property type="taxonomic scope" value="Bacteria"/>
</dbReference>
<gene>
    <name evidence="3" type="ordered locus">Caka_0645</name>
</gene>
<feature type="domain" description="3-keto-alpha-glucoside-1,2-lyase/3-keto-2-hydroxy-glucal hydratase" evidence="2">
    <location>
        <begin position="70"/>
        <end position="256"/>
    </location>
</feature>
<evidence type="ECO:0000313" key="3">
    <source>
        <dbReference type="EMBL" id="ADE53670.1"/>
    </source>
</evidence>
<evidence type="ECO:0000256" key="1">
    <source>
        <dbReference type="SAM" id="SignalP"/>
    </source>
</evidence>
<dbReference type="Gene3D" id="2.60.120.560">
    <property type="entry name" value="Exo-inulinase, domain 1"/>
    <property type="match status" value="1"/>
</dbReference>
<keyword evidence="4" id="KW-1185">Reference proteome</keyword>
<dbReference type="Pfam" id="PF06439">
    <property type="entry name" value="3keto-disac_hyd"/>
    <property type="match status" value="1"/>
</dbReference>
<dbReference type="RefSeq" id="WP_013042394.1">
    <property type="nucleotide sequence ID" value="NC_014008.1"/>
</dbReference>
<dbReference type="STRING" id="583355.Caka_0645"/>
<dbReference type="HOGENOM" id="CLU_067540_0_0_0"/>
<name>D5EPD3_CORAD</name>
<protein>
    <recommendedName>
        <fullName evidence="2">3-keto-alpha-glucoside-1,2-lyase/3-keto-2-hydroxy-glucal hydratase domain-containing protein</fullName>
    </recommendedName>
</protein>
<dbReference type="AlphaFoldDB" id="D5EPD3"/>
<evidence type="ECO:0000259" key="2">
    <source>
        <dbReference type="Pfam" id="PF06439"/>
    </source>
</evidence>
<proteinExistence type="predicted"/>
<feature type="chain" id="PRO_5003070880" description="3-keto-alpha-glucoside-1,2-lyase/3-keto-2-hydroxy-glucal hydratase domain-containing protein" evidence="1">
    <location>
        <begin position="20"/>
        <end position="260"/>
    </location>
</feature>